<evidence type="ECO:0008006" key="7">
    <source>
        <dbReference type="Google" id="ProtNLM"/>
    </source>
</evidence>
<dbReference type="InterPro" id="IPR011935">
    <property type="entry name" value="CHP02231"/>
</dbReference>
<keyword evidence="1" id="KW-0175">Coiled coil</keyword>
<evidence type="ECO:0000313" key="6">
    <source>
        <dbReference type="Proteomes" id="UP000799778"/>
    </source>
</evidence>
<feature type="region of interest" description="Disordered" evidence="2">
    <location>
        <begin position="717"/>
        <end position="739"/>
    </location>
</feature>
<feature type="domain" description="DUF4140" evidence="4">
    <location>
        <begin position="17"/>
        <end position="140"/>
    </location>
</feature>
<accession>A0A6A5Y1I7</accession>
<dbReference type="Pfam" id="PF13600">
    <property type="entry name" value="DUF4140"/>
    <property type="match status" value="1"/>
</dbReference>
<dbReference type="OrthoDB" id="10068793at2759"/>
<feature type="non-terminal residue" evidence="5">
    <location>
        <position position="1"/>
    </location>
</feature>
<feature type="region of interest" description="Disordered" evidence="2">
    <location>
        <begin position="183"/>
        <end position="230"/>
    </location>
</feature>
<feature type="coiled-coil region" evidence="1">
    <location>
        <begin position="109"/>
        <end position="136"/>
    </location>
</feature>
<proteinExistence type="predicted"/>
<dbReference type="PANTHER" id="PTHR31005">
    <property type="entry name" value="DUF4139 DOMAIN-CONTAINING PROTEIN"/>
    <property type="match status" value="1"/>
</dbReference>
<dbReference type="InterPro" id="IPR037291">
    <property type="entry name" value="DUF4139"/>
</dbReference>
<feature type="non-terminal residue" evidence="5">
    <location>
        <position position="786"/>
    </location>
</feature>
<sequence>DGYKQTFNIHDLSTNSVILYPTRAHITREINHVTLKSGSNEVEIYGLSPTVDEHSIQVEGRSDVTVADMTVQLVPNHLSFEDFYEEDTESEEEDFEIEYRDSDDEDEAVRRISKELKDLNLLAEHAKESQKEANERLAIWDKYAKSADSEHVNPNDMTRLSTTYKENRSEAYDAYSTATQQLTKLRKQIKRKEYERSKAGKESMKQREREDRQKEKERLRKARQRAEKTKQARYLRQERLRYWPKKVYRVTLMLEISSLDTPNSSRRGSMDSLSYVTREAGWNPRYDVRISTIQKTATIIYRTEFLNRTSETWKDAKLSFSTSQTSYQGLSDVVPFMHAWRIKLSRYDNGNGGLLSTEEASKSRVHRVGFDTFNRSDLFGLDDAFIPAWQSNRLLQVQKATKPGGLFGTSRGGVHSTSAGVGLFGSTNANTSSGGGSLFGNTNANATSTGGLFGSVGNDNNRPAGGLFGGFGSNNNSNAAPQTDNNAPGAIAPLEQPRAAAAFGPKPSANNADTALSYAEEESGEIASEPAGSEYDESSDIEETTWEDNGLTASYDVPGTRTLAPSSLTRRHKLATLNATNIHLSHICVPKLRSAAFLRAKIRNPSSSITLLKGSAGVTLDGSFLGNMNIPRVSPNQVFDLSLGVDPAIHINYPKPSLHRSTQGLVFNKESAQVFSRSVWLNNTKSQPVNILVLDQVPVSEDERLRILITTPRGLSKEGDEVKAGTSAKEGSSGAVAEKKGEAWGNAKAKLKKNGEIDWTVNLEKGQGCLLKLEYEARLPPSEKIV</sequence>
<feature type="compositionally biased region" description="Basic and acidic residues" evidence="2">
    <location>
        <begin position="191"/>
        <end position="230"/>
    </location>
</feature>
<reference evidence="5" key="1">
    <citation type="journal article" date="2020" name="Stud. Mycol.">
        <title>101 Dothideomycetes genomes: a test case for predicting lifestyles and emergence of pathogens.</title>
        <authorList>
            <person name="Haridas S."/>
            <person name="Albert R."/>
            <person name="Binder M."/>
            <person name="Bloem J."/>
            <person name="Labutti K."/>
            <person name="Salamov A."/>
            <person name="Andreopoulos B."/>
            <person name="Baker S."/>
            <person name="Barry K."/>
            <person name="Bills G."/>
            <person name="Bluhm B."/>
            <person name="Cannon C."/>
            <person name="Castanera R."/>
            <person name="Culley D."/>
            <person name="Daum C."/>
            <person name="Ezra D."/>
            <person name="Gonzalez J."/>
            <person name="Henrissat B."/>
            <person name="Kuo A."/>
            <person name="Liang C."/>
            <person name="Lipzen A."/>
            <person name="Lutzoni F."/>
            <person name="Magnuson J."/>
            <person name="Mondo S."/>
            <person name="Nolan M."/>
            <person name="Ohm R."/>
            <person name="Pangilinan J."/>
            <person name="Park H.-J."/>
            <person name="Ramirez L."/>
            <person name="Alfaro M."/>
            <person name="Sun H."/>
            <person name="Tritt A."/>
            <person name="Yoshinaga Y."/>
            <person name="Zwiers L.-H."/>
            <person name="Turgeon B."/>
            <person name="Goodwin S."/>
            <person name="Spatafora J."/>
            <person name="Crous P."/>
            <person name="Grigoriev I."/>
        </authorList>
    </citation>
    <scope>NUCLEOTIDE SEQUENCE</scope>
    <source>
        <strain evidence="5">CBS 175.79</strain>
    </source>
</reference>
<organism evidence="5 6">
    <name type="scientific">Aaosphaeria arxii CBS 175.79</name>
    <dbReference type="NCBI Taxonomy" id="1450172"/>
    <lineage>
        <taxon>Eukaryota</taxon>
        <taxon>Fungi</taxon>
        <taxon>Dikarya</taxon>
        <taxon>Ascomycota</taxon>
        <taxon>Pezizomycotina</taxon>
        <taxon>Dothideomycetes</taxon>
        <taxon>Pleosporomycetidae</taxon>
        <taxon>Pleosporales</taxon>
        <taxon>Pleosporales incertae sedis</taxon>
        <taxon>Aaosphaeria</taxon>
    </lineage>
</organism>
<feature type="domain" description="DUF4139" evidence="3">
    <location>
        <begin position="273"/>
        <end position="780"/>
    </location>
</feature>
<dbReference type="AlphaFoldDB" id="A0A6A5Y1I7"/>
<protein>
    <recommendedName>
        <fullName evidence="7">DUF4139 domain-containing protein</fullName>
    </recommendedName>
</protein>
<gene>
    <name evidence="5" type="ORF">BU24DRAFT_312481</name>
</gene>
<evidence type="ECO:0000259" key="4">
    <source>
        <dbReference type="Pfam" id="PF13600"/>
    </source>
</evidence>
<feature type="region of interest" description="Disordered" evidence="2">
    <location>
        <begin position="465"/>
        <end position="491"/>
    </location>
</feature>
<name>A0A6A5Y1I7_9PLEO</name>
<dbReference type="Pfam" id="PF13598">
    <property type="entry name" value="DUF4139"/>
    <property type="match status" value="1"/>
</dbReference>
<feature type="region of interest" description="Disordered" evidence="2">
    <location>
        <begin position="518"/>
        <end position="542"/>
    </location>
</feature>
<evidence type="ECO:0000259" key="3">
    <source>
        <dbReference type="Pfam" id="PF13598"/>
    </source>
</evidence>
<dbReference type="CDD" id="cd22249">
    <property type="entry name" value="UDM1_RNF168_RNF169-like"/>
    <property type="match status" value="1"/>
</dbReference>
<dbReference type="EMBL" id="ML978067">
    <property type="protein sequence ID" value="KAF2019063.1"/>
    <property type="molecule type" value="Genomic_DNA"/>
</dbReference>
<evidence type="ECO:0000256" key="2">
    <source>
        <dbReference type="SAM" id="MobiDB-lite"/>
    </source>
</evidence>
<dbReference type="PANTHER" id="PTHR31005:SF8">
    <property type="entry name" value="DUF4139 DOMAIN-CONTAINING PROTEIN"/>
    <property type="match status" value="1"/>
</dbReference>
<keyword evidence="6" id="KW-1185">Reference proteome</keyword>
<dbReference type="GeneID" id="54280236"/>
<dbReference type="InterPro" id="IPR025554">
    <property type="entry name" value="DUF4140"/>
</dbReference>
<evidence type="ECO:0000256" key="1">
    <source>
        <dbReference type="SAM" id="Coils"/>
    </source>
</evidence>
<dbReference type="Proteomes" id="UP000799778">
    <property type="component" value="Unassembled WGS sequence"/>
</dbReference>
<dbReference type="RefSeq" id="XP_033387402.1">
    <property type="nucleotide sequence ID" value="XM_033522839.1"/>
</dbReference>
<evidence type="ECO:0000313" key="5">
    <source>
        <dbReference type="EMBL" id="KAF2019063.1"/>
    </source>
</evidence>